<reference evidence="4" key="1">
    <citation type="journal article" date="2020" name="mSystems">
        <title>Genome- and Community-Level Interaction Insights into Carbon Utilization and Element Cycling Functions of Hydrothermarchaeota in Hydrothermal Sediment.</title>
        <authorList>
            <person name="Zhou Z."/>
            <person name="Liu Y."/>
            <person name="Xu W."/>
            <person name="Pan J."/>
            <person name="Luo Z.H."/>
            <person name="Li M."/>
        </authorList>
    </citation>
    <scope>NUCLEOTIDE SEQUENCE [LARGE SCALE GENOMIC DNA]</scope>
    <source>
        <strain evidence="4">HyVt-92</strain>
    </source>
</reference>
<dbReference type="AlphaFoldDB" id="A0A7V5I070"/>
<dbReference type="SUPFAM" id="SSF53850">
    <property type="entry name" value="Periplasmic binding protein-like II"/>
    <property type="match status" value="1"/>
</dbReference>
<evidence type="ECO:0000256" key="3">
    <source>
        <dbReference type="ARBA" id="ARBA00022729"/>
    </source>
</evidence>
<keyword evidence="3" id="KW-0732">Signal</keyword>
<evidence type="ECO:0000256" key="1">
    <source>
        <dbReference type="ARBA" id="ARBA00008520"/>
    </source>
</evidence>
<dbReference type="Gene3D" id="3.40.190.10">
    <property type="entry name" value="Periplasmic binding protein-like II"/>
    <property type="match status" value="2"/>
</dbReference>
<dbReference type="EMBL" id="DRTT01000141">
    <property type="protein sequence ID" value="HHF98831.1"/>
    <property type="molecule type" value="Genomic_DNA"/>
</dbReference>
<gene>
    <name evidence="4" type="ORF">ENL39_05025</name>
</gene>
<dbReference type="PANTHER" id="PTHR43649:SF34">
    <property type="entry name" value="ABC TRANSPORTER PERIPLASMIC-BINDING PROTEIN YCJN-RELATED"/>
    <property type="match status" value="1"/>
</dbReference>
<evidence type="ECO:0000313" key="4">
    <source>
        <dbReference type="EMBL" id="HHF98831.1"/>
    </source>
</evidence>
<protein>
    <submittedName>
        <fullName evidence="4">Extracellular solute-binding protein</fullName>
    </submittedName>
</protein>
<organism evidence="4">
    <name type="scientific">Aerophobetes bacterium</name>
    <dbReference type="NCBI Taxonomy" id="2030807"/>
    <lineage>
        <taxon>Bacteria</taxon>
        <taxon>Candidatus Aerophobota</taxon>
    </lineage>
</organism>
<dbReference type="PANTHER" id="PTHR43649">
    <property type="entry name" value="ARABINOSE-BINDING PROTEIN-RELATED"/>
    <property type="match status" value="1"/>
</dbReference>
<sequence>MRKSRKVIMLLVILGLVMGGFSAIAIAQKTTINVLASKPHSNVVDYFGAEFEKATGIKINKIEVPYPVLFDKVMTDLITGTGAYDLVCVAAGWAGDFVGGRWVLPLEGLMDKYGYPDWEDVTPAIQKTVKWSGKIYALPYDGDCHNFYYRKDALENPEYQAKFEKKYGYRYNVPPKTWEEVRDIAEFFNGWDWDNDGEKEYGIEFIAKRKTQAQWSLMDIAIQYAVLRGGPDKYHGVFFFDPETMEPLVNTPGWIEGMRMIQELAKYAPPGILSYGYSEERITFVKGQCAMAFDWGDIGVMEQYPEKYGSNVKGLLGYSPLPGAEKVWDRKEGKWLHQYNQINFLDFGGWIWCIPKTSKKADAAYKFGTYITDPERSLLEVTGINYSGANPWRISHFKRVDKWLEAGWNKESAVDYLTALQGILGDPEAVLDLRIPGTAEYYDYLDLYLSKVLAGEMTPEEACKKVYDAWEDITEKYGRKKQLNLYRESLGLKPLK</sequence>
<dbReference type="InterPro" id="IPR050490">
    <property type="entry name" value="Bact_solute-bd_prot1"/>
</dbReference>
<accession>A0A7V5I070</accession>
<comment type="caution">
    <text evidence="4">The sequence shown here is derived from an EMBL/GenBank/DDBJ whole genome shotgun (WGS) entry which is preliminary data.</text>
</comment>
<name>A0A7V5I070_UNCAE</name>
<dbReference type="Pfam" id="PF01547">
    <property type="entry name" value="SBP_bac_1"/>
    <property type="match status" value="1"/>
</dbReference>
<comment type="similarity">
    <text evidence="1">Belongs to the bacterial solute-binding protein 1 family.</text>
</comment>
<evidence type="ECO:0000256" key="2">
    <source>
        <dbReference type="ARBA" id="ARBA00022448"/>
    </source>
</evidence>
<proteinExistence type="inferred from homology"/>
<dbReference type="Proteomes" id="UP000886070">
    <property type="component" value="Unassembled WGS sequence"/>
</dbReference>
<keyword evidence="2" id="KW-0813">Transport</keyword>
<dbReference type="InterPro" id="IPR006059">
    <property type="entry name" value="SBP"/>
</dbReference>